<organism evidence="2">
    <name type="scientific">Corynebacterium phage HS01</name>
    <dbReference type="NCBI Taxonomy" id="3056389"/>
    <lineage>
        <taxon>Viruses</taxon>
    </lineage>
</organism>
<feature type="domain" description="DUF7448" evidence="1">
    <location>
        <begin position="48"/>
        <end position="147"/>
    </location>
</feature>
<protein>
    <recommendedName>
        <fullName evidence="1">DUF7448 domain-containing protein</fullName>
    </recommendedName>
</protein>
<proteinExistence type="predicted"/>
<name>A0AA49X399_9VIRU</name>
<dbReference type="EMBL" id="OQ890311">
    <property type="protein sequence ID" value="WLJ25520.1"/>
    <property type="molecule type" value="Genomic_DNA"/>
</dbReference>
<accession>A0AA49X399</accession>
<dbReference type="InterPro" id="IPR055871">
    <property type="entry name" value="DUF7448"/>
</dbReference>
<dbReference type="Pfam" id="PF24240">
    <property type="entry name" value="DUF7448"/>
    <property type="match status" value="1"/>
</dbReference>
<evidence type="ECO:0000313" key="2">
    <source>
        <dbReference type="EMBL" id="WLJ25520.1"/>
    </source>
</evidence>
<reference evidence="2" key="1">
    <citation type="submission" date="2023-04" db="EMBL/GenBank/DDBJ databases">
        <title>The human skin virome in hidradenitis suppurativa patients.</title>
        <authorList>
            <person name="Jansen D."/>
        </authorList>
    </citation>
    <scope>NUCLEOTIDE SEQUENCE</scope>
    <source>
        <strain evidence="2">VC1_JansenPhageA</strain>
    </source>
</reference>
<evidence type="ECO:0000259" key="1">
    <source>
        <dbReference type="Pfam" id="PF24240"/>
    </source>
</evidence>
<sequence length="172" mass="19293">MGKRHQPRQALRPQTTKKETTILSNTNFFTTGTQHNKPTHSLDQKLRELLIGQKVTKADDGTLTLDNGVILELYESDQDCCAHAYGTWKITNPNNLEAGITDITYEYNAEEHSDESQTNTLTISLLHNQNPIAQAHCWADDGNGGYYFSVLSMRVAIKGQENNPDIFQVLEA</sequence>